<dbReference type="Gene3D" id="2.40.50.140">
    <property type="entry name" value="Nucleic acid-binding proteins"/>
    <property type="match status" value="1"/>
</dbReference>
<dbReference type="SUPFAM" id="SSF50249">
    <property type="entry name" value="Nucleic acid-binding proteins"/>
    <property type="match status" value="1"/>
</dbReference>
<dbReference type="PANTHER" id="PTHR11586:SF37">
    <property type="entry name" value="TRNA-BINDING DOMAIN-CONTAINING PROTEIN"/>
    <property type="match status" value="1"/>
</dbReference>
<accession>A0A419TCN0</accession>
<dbReference type="RefSeq" id="WP_158584971.1">
    <property type="nucleotide sequence ID" value="NZ_MCIA01000001.1"/>
</dbReference>
<comment type="caution">
    <text evidence="5">The sequence shown here is derived from an EMBL/GenBank/DDBJ whole genome shotgun (WGS) entry which is preliminary data.</text>
</comment>
<dbReference type="InterPro" id="IPR002547">
    <property type="entry name" value="tRNA-bd_dom"/>
</dbReference>
<dbReference type="Proteomes" id="UP000284277">
    <property type="component" value="Unassembled WGS sequence"/>
</dbReference>
<evidence type="ECO:0000256" key="1">
    <source>
        <dbReference type="ARBA" id="ARBA00022555"/>
    </source>
</evidence>
<dbReference type="PANTHER" id="PTHR11586">
    <property type="entry name" value="TRNA-AMINOACYLATION COFACTOR ARC1 FAMILY MEMBER"/>
    <property type="match status" value="1"/>
</dbReference>
<gene>
    <name evidence="5" type="ORF">BET01_02515</name>
</gene>
<evidence type="ECO:0000313" key="5">
    <source>
        <dbReference type="EMBL" id="RKD35236.1"/>
    </source>
</evidence>
<dbReference type="EMBL" id="MCIA01000001">
    <property type="protein sequence ID" value="RKD35236.1"/>
    <property type="molecule type" value="Genomic_DNA"/>
</dbReference>
<proteinExistence type="predicted"/>
<dbReference type="Pfam" id="PF01588">
    <property type="entry name" value="tRNA_bind"/>
    <property type="match status" value="1"/>
</dbReference>
<keyword evidence="1 3" id="KW-0820">tRNA-binding</keyword>
<organism evidence="5 6">
    <name type="scientific">Lacrimispora algidixylanolytica</name>
    <dbReference type="NCBI Taxonomy" id="94868"/>
    <lineage>
        <taxon>Bacteria</taxon>
        <taxon>Bacillati</taxon>
        <taxon>Bacillota</taxon>
        <taxon>Clostridia</taxon>
        <taxon>Lachnospirales</taxon>
        <taxon>Lachnospiraceae</taxon>
        <taxon>Lacrimispora</taxon>
    </lineage>
</organism>
<evidence type="ECO:0000259" key="4">
    <source>
        <dbReference type="PROSITE" id="PS50886"/>
    </source>
</evidence>
<protein>
    <recommendedName>
        <fullName evidence="4">tRNA-binding domain-containing protein</fullName>
    </recommendedName>
</protein>
<evidence type="ECO:0000313" key="6">
    <source>
        <dbReference type="Proteomes" id="UP000284277"/>
    </source>
</evidence>
<keyword evidence="6" id="KW-1185">Reference proteome</keyword>
<dbReference type="OrthoDB" id="360573at2"/>
<keyword evidence="2 3" id="KW-0694">RNA-binding</keyword>
<feature type="domain" description="TRNA-binding" evidence="4">
    <location>
        <begin position="13"/>
        <end position="114"/>
    </location>
</feature>
<dbReference type="GO" id="GO:0000049">
    <property type="term" value="F:tRNA binding"/>
    <property type="evidence" value="ECO:0007669"/>
    <property type="project" value="UniProtKB-UniRule"/>
</dbReference>
<name>A0A419TCN0_9FIRM</name>
<reference evidence="5 6" key="1">
    <citation type="submission" date="2016-08" db="EMBL/GenBank/DDBJ databases">
        <title>A new outlook on sporulation: Clostridium algidixylanolyticum.</title>
        <authorList>
            <person name="Poppleton D.I."/>
            <person name="Gribaldo S."/>
        </authorList>
    </citation>
    <scope>NUCLEOTIDE SEQUENCE [LARGE SCALE GENOMIC DNA]</scope>
    <source>
        <strain evidence="5 6">SPL73</strain>
    </source>
</reference>
<dbReference type="InterPro" id="IPR051270">
    <property type="entry name" value="Tyrosine-tRNA_ligase_regulator"/>
</dbReference>
<evidence type="ECO:0000256" key="2">
    <source>
        <dbReference type="ARBA" id="ARBA00022884"/>
    </source>
</evidence>
<evidence type="ECO:0000256" key="3">
    <source>
        <dbReference type="PROSITE-ProRule" id="PRU00209"/>
    </source>
</evidence>
<sequence>MEYQENEYVTYDNLIRMKFKVGKIVACTEVNHSHRLLCFQVEVGDKRRQILSGIKEYYKADEVIGKKVLILDNLKTMKMAGLKSEGIFMLAEDLNGDLSLMIPDRDVEPGVEVV</sequence>
<dbReference type="InterPro" id="IPR012340">
    <property type="entry name" value="NA-bd_OB-fold"/>
</dbReference>
<dbReference type="AlphaFoldDB" id="A0A419TCN0"/>
<dbReference type="PROSITE" id="PS50886">
    <property type="entry name" value="TRBD"/>
    <property type="match status" value="1"/>
</dbReference>